<feature type="region of interest" description="Disordered" evidence="1">
    <location>
        <begin position="1"/>
        <end position="25"/>
    </location>
</feature>
<feature type="compositionally biased region" description="Basic and acidic residues" evidence="1">
    <location>
        <begin position="7"/>
        <end position="21"/>
    </location>
</feature>
<dbReference type="AlphaFoldDB" id="A0A9D4VJK9"/>
<comment type="caution">
    <text evidence="2">The sequence shown here is derived from an EMBL/GenBank/DDBJ whole genome shotgun (WGS) entry which is preliminary data.</text>
</comment>
<organism evidence="2 3">
    <name type="scientific">Pisum sativum</name>
    <name type="common">Garden pea</name>
    <name type="synonym">Lathyrus oleraceus</name>
    <dbReference type="NCBI Taxonomy" id="3888"/>
    <lineage>
        <taxon>Eukaryota</taxon>
        <taxon>Viridiplantae</taxon>
        <taxon>Streptophyta</taxon>
        <taxon>Embryophyta</taxon>
        <taxon>Tracheophyta</taxon>
        <taxon>Spermatophyta</taxon>
        <taxon>Magnoliopsida</taxon>
        <taxon>eudicotyledons</taxon>
        <taxon>Gunneridae</taxon>
        <taxon>Pentapetalae</taxon>
        <taxon>rosids</taxon>
        <taxon>fabids</taxon>
        <taxon>Fabales</taxon>
        <taxon>Fabaceae</taxon>
        <taxon>Papilionoideae</taxon>
        <taxon>50 kb inversion clade</taxon>
        <taxon>NPAAA clade</taxon>
        <taxon>Hologalegina</taxon>
        <taxon>IRL clade</taxon>
        <taxon>Fabeae</taxon>
        <taxon>Lathyrus</taxon>
    </lineage>
</organism>
<dbReference type="Proteomes" id="UP001058974">
    <property type="component" value="Chromosome 7"/>
</dbReference>
<evidence type="ECO:0000313" key="3">
    <source>
        <dbReference type="Proteomes" id="UP001058974"/>
    </source>
</evidence>
<evidence type="ECO:0000256" key="1">
    <source>
        <dbReference type="SAM" id="MobiDB-lite"/>
    </source>
</evidence>
<dbReference type="EMBL" id="JAMSHJ010000007">
    <property type="protein sequence ID" value="KAI5384731.1"/>
    <property type="molecule type" value="Genomic_DNA"/>
</dbReference>
<proteinExistence type="predicted"/>
<name>A0A9D4VJK9_PEA</name>
<dbReference type="Gramene" id="Psat07G0165700-T1">
    <property type="protein sequence ID" value="KAI5384731.1"/>
    <property type="gene ID" value="KIW84_071657"/>
</dbReference>
<accession>A0A9D4VJK9</accession>
<gene>
    <name evidence="2" type="ORF">KIW84_071657</name>
</gene>
<keyword evidence="3" id="KW-1185">Reference proteome</keyword>
<protein>
    <submittedName>
        <fullName evidence="2">Uncharacterized protein</fullName>
    </submittedName>
</protein>
<reference evidence="2 3" key="1">
    <citation type="journal article" date="2022" name="Nat. Genet.">
        <title>Improved pea reference genome and pan-genome highlight genomic features and evolutionary characteristics.</title>
        <authorList>
            <person name="Yang T."/>
            <person name="Liu R."/>
            <person name="Luo Y."/>
            <person name="Hu S."/>
            <person name="Wang D."/>
            <person name="Wang C."/>
            <person name="Pandey M.K."/>
            <person name="Ge S."/>
            <person name="Xu Q."/>
            <person name="Li N."/>
            <person name="Li G."/>
            <person name="Huang Y."/>
            <person name="Saxena R.K."/>
            <person name="Ji Y."/>
            <person name="Li M."/>
            <person name="Yan X."/>
            <person name="He Y."/>
            <person name="Liu Y."/>
            <person name="Wang X."/>
            <person name="Xiang C."/>
            <person name="Varshney R.K."/>
            <person name="Ding H."/>
            <person name="Gao S."/>
            <person name="Zong X."/>
        </authorList>
    </citation>
    <scope>NUCLEOTIDE SEQUENCE [LARGE SCALE GENOMIC DNA]</scope>
    <source>
        <strain evidence="2 3">cv. Zhongwan 6</strain>
    </source>
</reference>
<sequence>MVVAAVQEDKDKNKNGDDVKDGGVTTSSECIAQCILICMKIKYAKKPLCQDACDPACKQLQGKGLKSLVRRSLNEADDDEMRESQKCVEDEDRRALILLRNSHEIHPEIHLSVDLVMCKA</sequence>
<evidence type="ECO:0000313" key="2">
    <source>
        <dbReference type="EMBL" id="KAI5384731.1"/>
    </source>
</evidence>